<evidence type="ECO:0000256" key="5">
    <source>
        <dbReference type="ARBA" id="ARBA00023163"/>
    </source>
</evidence>
<protein>
    <recommendedName>
        <fullName evidence="3">Mediator of RNA polymerase II transcription subunit 23</fullName>
    </recommendedName>
    <alternativeName>
        <fullName evidence="7">Mediator complex subunit 23</fullName>
    </alternativeName>
</protein>
<reference evidence="9" key="1">
    <citation type="submission" date="2022-11" db="UniProtKB">
        <authorList>
            <consortium name="WormBaseParasite"/>
        </authorList>
    </citation>
    <scope>IDENTIFICATION</scope>
</reference>
<evidence type="ECO:0000256" key="3">
    <source>
        <dbReference type="ARBA" id="ARBA00019696"/>
    </source>
</evidence>
<keyword evidence="8" id="KW-1185">Reference proteome</keyword>
<comment type="subcellular location">
    <subcellularLocation>
        <location evidence="1">Nucleus</location>
    </subcellularLocation>
</comment>
<dbReference type="Proteomes" id="UP000887540">
    <property type="component" value="Unplaced"/>
</dbReference>
<evidence type="ECO:0000256" key="2">
    <source>
        <dbReference type="ARBA" id="ARBA00010222"/>
    </source>
</evidence>
<keyword evidence="4" id="KW-0805">Transcription regulation</keyword>
<evidence type="ECO:0000256" key="4">
    <source>
        <dbReference type="ARBA" id="ARBA00023015"/>
    </source>
</evidence>
<organism evidence="8 9">
    <name type="scientific">Acrobeloides nanus</name>
    <dbReference type="NCBI Taxonomy" id="290746"/>
    <lineage>
        <taxon>Eukaryota</taxon>
        <taxon>Metazoa</taxon>
        <taxon>Ecdysozoa</taxon>
        <taxon>Nematoda</taxon>
        <taxon>Chromadorea</taxon>
        <taxon>Rhabditida</taxon>
        <taxon>Tylenchina</taxon>
        <taxon>Cephalobomorpha</taxon>
        <taxon>Cephaloboidea</taxon>
        <taxon>Cephalobidae</taxon>
        <taxon>Acrobeloides</taxon>
    </lineage>
</organism>
<dbReference type="InterPro" id="IPR021629">
    <property type="entry name" value="Mediator_Med23"/>
</dbReference>
<comment type="similarity">
    <text evidence="2">Belongs to the Mediator complex subunit 23 family.</text>
</comment>
<dbReference type="PANTHER" id="PTHR12691:SF10">
    <property type="entry name" value="MEDIATOR OF RNA POLYMERASE II TRANSCRIPTION SUBUNIT 23"/>
    <property type="match status" value="1"/>
</dbReference>
<keyword evidence="6" id="KW-0539">Nucleus</keyword>
<proteinExistence type="inferred from homology"/>
<dbReference type="GO" id="GO:0010628">
    <property type="term" value="P:positive regulation of gene expression"/>
    <property type="evidence" value="ECO:0007669"/>
    <property type="project" value="TreeGrafter"/>
</dbReference>
<keyword evidence="5" id="KW-0804">Transcription</keyword>
<dbReference type="Pfam" id="PF11573">
    <property type="entry name" value="Med23"/>
    <property type="match status" value="1"/>
</dbReference>
<dbReference type="GO" id="GO:0006357">
    <property type="term" value="P:regulation of transcription by RNA polymerase II"/>
    <property type="evidence" value="ECO:0007669"/>
    <property type="project" value="TreeGrafter"/>
</dbReference>
<evidence type="ECO:0000313" key="9">
    <source>
        <dbReference type="WBParaSite" id="ACRNAN_Path_1476.g5773.t1"/>
    </source>
</evidence>
<evidence type="ECO:0000256" key="7">
    <source>
        <dbReference type="ARBA" id="ARBA00031961"/>
    </source>
</evidence>
<dbReference type="GO" id="GO:0005667">
    <property type="term" value="C:transcription regulator complex"/>
    <property type="evidence" value="ECO:0007669"/>
    <property type="project" value="TreeGrafter"/>
</dbReference>
<sequence>MKEMTCAEVNSILEKLSPADREQCCKSLVKIISTDKEHTSELDEIITAVILYAYECEIIPLLLTCELLIISIDFKILVSITAEKIKFVRSKMHMLDYKGMRDLIKTLLVEKLDKLPQYLTEHQRRQLIPIEELTVDLIDRKKNFCPALFIITEISRISLTSHVHILPKVSLKIREVVASFRPLAEICTMIGRTWMYPITAHLCYHSQVSSWKLSDGKLHFKTHLPYSTENCAPQSYFQYILLKQPRGHENLSHFIRPVMPTVPPPKIQCNEIMQMLILEAMCAIEESEHDAIHPINQYNWMHIVHLVVYALCHHTATSYGSFDQLIEMLRVQLKISQYRKARGELMWLLLNFISYAVTEKIPINENDITDIFNILYPDEPVWAGCSTDTVGMVRFFAPAAIWSNLARQTKSGEEPPKPPEKLARFSTMLELEKKQYLSEEFLAVVANAHPSDPENPKMPNRHVQQALLKKIEASTEDPSHQWLLPHGHKTDSHVIALDMTLLDSLTFYAKHNITYFLLMHLKEVCNVGRLPSPALIETLTRLPFASEVNRLSSLIFQAFITEIQTFGQTLSEIHNDPTKSNSLNINTIAILAQIIIYRFLGSPVSLANKCLALKAAYDGINWCCKMAIPALQAKMHHLYGLMEQIIMRIFIWTPPSELIHVLAYAMKFNLLAPPAMFGQDTQPYGAVFHVCPEISRIFLINLIRSYKLAYSGDLGPSDSLASLSQVHKFPESVRRWFPENLQHACKVDEGPNDDLFNIYQKQSDADWAMWNQWIQQQQAQYTESFWNDCANQFITERHGQYTLLISVFRYMDGGHPPPVVFKILSMMKIKDLILNVNAFVDYILYICKQARHDNERFIHLVGIVDKMVFEFNYISFDRFFLAMVMHPNDDSSIEFALLILHTLITQFRNFVQHINIIHYLPSHYTSATSNSQEFFKNMTEYYNKFPEYTYGELYNKLLFGVNHPNHPYANPDSHLPVYYGTLAERILPVVDMLLQKALELQVNDRILSSLLNTFSPLYKFHPQPATFLYKTLYSLDSIETLSHTILARQLVFEIVSKLEDREQKFTLLTASFMNDHHQMPIQICQQLVDRIIQASIYTHQPPPFVVRDWRFAEYPPAAQALTGAGIELMAGPNPPHIITKAFLELAMKRPIHRPYDTINAIALILTSLPLSFQQVFLEEVELTIEWPSLANAHPSIVFDSFNQEVFLYTDNQILVMLGLIHAFIQHGNAYSLSLLSEILDHRMSKKVKNEAQLMFFLRIVVPLLQRMSDKEKGKNIQDLSSQFLNLIVDIYEIIARIVENNIQLIYEDAICDLLYAFKYMFVGYAVKDKISQSTFLQPPLL</sequence>
<evidence type="ECO:0000313" key="8">
    <source>
        <dbReference type="Proteomes" id="UP000887540"/>
    </source>
</evidence>
<evidence type="ECO:0000256" key="6">
    <source>
        <dbReference type="ARBA" id="ARBA00023242"/>
    </source>
</evidence>
<name>A0A914C144_9BILA</name>
<evidence type="ECO:0000256" key="1">
    <source>
        <dbReference type="ARBA" id="ARBA00004123"/>
    </source>
</evidence>
<dbReference type="PANTHER" id="PTHR12691">
    <property type="entry name" value="MEDIATOR OF RNA POLYMERASE II TRANSCRIPTION SUBUNIT 23"/>
    <property type="match status" value="1"/>
</dbReference>
<dbReference type="GO" id="GO:0016592">
    <property type="term" value="C:mediator complex"/>
    <property type="evidence" value="ECO:0007669"/>
    <property type="project" value="TreeGrafter"/>
</dbReference>
<dbReference type="WBParaSite" id="ACRNAN_Path_1476.g5773.t1">
    <property type="protein sequence ID" value="ACRNAN_Path_1476.g5773.t1"/>
    <property type="gene ID" value="ACRNAN_Path_1476.g5773"/>
</dbReference>
<accession>A0A914C144</accession>